<evidence type="ECO:0008006" key="4">
    <source>
        <dbReference type="Google" id="ProtNLM"/>
    </source>
</evidence>
<keyword evidence="3" id="KW-1185">Reference proteome</keyword>
<name>A0AAW1UXP1_9CUCU</name>
<evidence type="ECO:0000313" key="2">
    <source>
        <dbReference type="EMBL" id="KAK9887603.1"/>
    </source>
</evidence>
<sequence length="139" mass="15704">MVVRSLKCSSCDSEYHPSCSMRVEGVKIISDTTMVCCGNRKESGGLLQVENGDNEISVVENKICVNSETKQQELLIKILAELEDKFDQSNGNNALLRFKISTLENEIAYRDKKIQQLEQRMNMLKKLMNQVQTTSGVIQ</sequence>
<comment type="caution">
    <text evidence="2">The sequence shown here is derived from an EMBL/GenBank/DDBJ whole genome shotgun (WGS) entry which is preliminary data.</text>
</comment>
<dbReference type="AlphaFoldDB" id="A0AAW1UXP1"/>
<dbReference type="Proteomes" id="UP001431783">
    <property type="component" value="Unassembled WGS sequence"/>
</dbReference>
<dbReference type="EMBL" id="JARQZJ010000115">
    <property type="protein sequence ID" value="KAK9887603.1"/>
    <property type="molecule type" value="Genomic_DNA"/>
</dbReference>
<accession>A0AAW1UXP1</accession>
<feature type="coiled-coil region" evidence="1">
    <location>
        <begin position="100"/>
        <end position="134"/>
    </location>
</feature>
<organism evidence="2 3">
    <name type="scientific">Henosepilachna vigintioctopunctata</name>
    <dbReference type="NCBI Taxonomy" id="420089"/>
    <lineage>
        <taxon>Eukaryota</taxon>
        <taxon>Metazoa</taxon>
        <taxon>Ecdysozoa</taxon>
        <taxon>Arthropoda</taxon>
        <taxon>Hexapoda</taxon>
        <taxon>Insecta</taxon>
        <taxon>Pterygota</taxon>
        <taxon>Neoptera</taxon>
        <taxon>Endopterygota</taxon>
        <taxon>Coleoptera</taxon>
        <taxon>Polyphaga</taxon>
        <taxon>Cucujiformia</taxon>
        <taxon>Coccinelloidea</taxon>
        <taxon>Coccinellidae</taxon>
        <taxon>Epilachninae</taxon>
        <taxon>Epilachnini</taxon>
        <taxon>Henosepilachna</taxon>
    </lineage>
</organism>
<keyword evidence="1" id="KW-0175">Coiled coil</keyword>
<protein>
    <recommendedName>
        <fullName evidence="4">Zinc finger PHD-type domain-containing protein</fullName>
    </recommendedName>
</protein>
<proteinExistence type="predicted"/>
<reference evidence="2 3" key="1">
    <citation type="submission" date="2023-03" db="EMBL/GenBank/DDBJ databases">
        <title>Genome insight into feeding habits of ladybird beetles.</title>
        <authorList>
            <person name="Li H.-S."/>
            <person name="Huang Y.-H."/>
            <person name="Pang H."/>
        </authorList>
    </citation>
    <scope>NUCLEOTIDE SEQUENCE [LARGE SCALE GENOMIC DNA]</scope>
    <source>
        <strain evidence="2">SYSU_2023b</strain>
        <tissue evidence="2">Whole body</tissue>
    </source>
</reference>
<evidence type="ECO:0000256" key="1">
    <source>
        <dbReference type="SAM" id="Coils"/>
    </source>
</evidence>
<gene>
    <name evidence="2" type="ORF">WA026_023486</name>
</gene>
<evidence type="ECO:0000313" key="3">
    <source>
        <dbReference type="Proteomes" id="UP001431783"/>
    </source>
</evidence>